<sequence length="57" mass="6573">MIANNICKVTHQRGTWNNEKQRQWGTLSSTLLTSFKKVLTRYLDKISVHERASVAVI</sequence>
<comment type="caution">
    <text evidence="1">The sequence shown here is derived from an EMBL/GenBank/DDBJ whole genome shotgun (WGS) entry which is preliminary data.</text>
</comment>
<proteinExistence type="predicted"/>
<evidence type="ECO:0000313" key="1">
    <source>
        <dbReference type="EMBL" id="MBB5285872.1"/>
    </source>
</evidence>
<name>A0A840TWB7_9BACT</name>
<evidence type="ECO:0000313" key="2">
    <source>
        <dbReference type="Proteomes" id="UP000557307"/>
    </source>
</evidence>
<gene>
    <name evidence="1" type="ORF">HNQ92_004032</name>
</gene>
<dbReference type="EMBL" id="JACHGF010000007">
    <property type="protein sequence ID" value="MBB5285872.1"/>
    <property type="molecule type" value="Genomic_DNA"/>
</dbReference>
<organism evidence="1 2">
    <name type="scientific">Rhabdobacter roseus</name>
    <dbReference type="NCBI Taxonomy" id="1655419"/>
    <lineage>
        <taxon>Bacteria</taxon>
        <taxon>Pseudomonadati</taxon>
        <taxon>Bacteroidota</taxon>
        <taxon>Cytophagia</taxon>
        <taxon>Cytophagales</taxon>
        <taxon>Cytophagaceae</taxon>
        <taxon>Rhabdobacter</taxon>
    </lineage>
</organism>
<reference evidence="1 2" key="1">
    <citation type="submission" date="2020-08" db="EMBL/GenBank/DDBJ databases">
        <title>Genomic Encyclopedia of Type Strains, Phase IV (KMG-IV): sequencing the most valuable type-strain genomes for metagenomic binning, comparative biology and taxonomic classification.</title>
        <authorList>
            <person name="Goeker M."/>
        </authorList>
    </citation>
    <scope>NUCLEOTIDE SEQUENCE [LARGE SCALE GENOMIC DNA]</scope>
    <source>
        <strain evidence="1 2">DSM 105074</strain>
    </source>
</reference>
<dbReference type="Proteomes" id="UP000557307">
    <property type="component" value="Unassembled WGS sequence"/>
</dbReference>
<accession>A0A840TWB7</accession>
<dbReference type="AlphaFoldDB" id="A0A840TWB7"/>
<keyword evidence="2" id="KW-1185">Reference proteome</keyword>
<protein>
    <submittedName>
        <fullName evidence="1">Uncharacterized protein</fullName>
    </submittedName>
</protein>